<organism evidence="1 2">
    <name type="scientific">Candidatus Electrothrix aarhusensis</name>
    <dbReference type="NCBI Taxonomy" id="1859131"/>
    <lineage>
        <taxon>Bacteria</taxon>
        <taxon>Pseudomonadati</taxon>
        <taxon>Thermodesulfobacteriota</taxon>
        <taxon>Desulfobulbia</taxon>
        <taxon>Desulfobulbales</taxon>
        <taxon>Desulfobulbaceae</taxon>
        <taxon>Candidatus Electrothrix</taxon>
    </lineage>
</organism>
<proteinExistence type="predicted"/>
<sequence>MLPPKTKQKYLNRIDELIDKGQKVSVTSRTIPGHRNRITGEVGSSRQVTNVDWSQFVEWRTNCTTLLDNIIPSNSIHRATVEGFNSLVNKPDVLNFGISFLKSIRNDLEHEFLGNMYLEIESELAADYLGQAESLLKEGVRGKYEYVPAAVLAGAVLEKNLRSMCQQQQPAISIVNENGKPLMLNALIEALKKRNIFNEVLAKQLRAWADIRNSAVHGDFDKFTRDQVGNMLTGIQNFLSNYV</sequence>
<keyword evidence="2" id="KW-1185">Reference proteome</keyword>
<comment type="caution">
    <text evidence="1">The sequence shown here is derived from an EMBL/GenBank/DDBJ whole genome shotgun (WGS) entry which is preliminary data.</text>
</comment>
<gene>
    <name evidence="1" type="ORF">H206_03023</name>
</gene>
<dbReference type="AlphaFoldDB" id="A0A3S3QFS3"/>
<dbReference type="Proteomes" id="UP000287853">
    <property type="component" value="Unassembled WGS sequence"/>
</dbReference>
<reference evidence="1 2" key="1">
    <citation type="submission" date="2017-01" db="EMBL/GenBank/DDBJ databases">
        <title>The cable genome- insights into the physiology and evolution of filamentous bacteria capable of sulfide oxidation via long distance electron transfer.</title>
        <authorList>
            <person name="Schreiber L."/>
            <person name="Bjerg J.T."/>
            <person name="Boggild A."/>
            <person name="Van De Vossenberg J."/>
            <person name="Meysman F."/>
            <person name="Nielsen L.P."/>
            <person name="Schramm A."/>
            <person name="Kjeldsen K.U."/>
        </authorList>
    </citation>
    <scope>NUCLEOTIDE SEQUENCE [LARGE SCALE GENOMIC DNA]</scope>
    <source>
        <strain evidence="1">MCF</strain>
    </source>
</reference>
<protein>
    <recommendedName>
        <fullName evidence="3">DUF4145 domain-containing protein</fullName>
    </recommendedName>
</protein>
<evidence type="ECO:0000313" key="2">
    <source>
        <dbReference type="Proteomes" id="UP000287853"/>
    </source>
</evidence>
<accession>A0A3S3QFS3</accession>
<evidence type="ECO:0000313" key="1">
    <source>
        <dbReference type="EMBL" id="RWX43235.1"/>
    </source>
</evidence>
<evidence type="ECO:0008006" key="3">
    <source>
        <dbReference type="Google" id="ProtNLM"/>
    </source>
</evidence>
<name>A0A3S3QFS3_9BACT</name>
<dbReference type="EMBL" id="MTKO01000127">
    <property type="protein sequence ID" value="RWX43235.1"/>
    <property type="molecule type" value="Genomic_DNA"/>
</dbReference>